<evidence type="ECO:0000313" key="2">
    <source>
        <dbReference type="EMBL" id="ACZ01677.1"/>
    </source>
</evidence>
<dbReference type="RefSeq" id="WP_012859224.1">
    <property type="nucleotide sequence ID" value="NC_013515.1"/>
</dbReference>
<dbReference type="HOGENOM" id="CLU_2541171_0_0_0"/>
<dbReference type="GeneID" id="29673073"/>
<feature type="transmembrane region" description="Helical" evidence="1">
    <location>
        <begin position="54"/>
        <end position="75"/>
    </location>
</feature>
<accession>D1AVB7</accession>
<evidence type="ECO:0000256" key="1">
    <source>
        <dbReference type="SAM" id="Phobius"/>
    </source>
</evidence>
<dbReference type="AlphaFoldDB" id="D1AVB7"/>
<keyword evidence="1" id="KW-0812">Transmembrane</keyword>
<reference evidence="2 3" key="1">
    <citation type="journal article" date="2009" name="Stand. Genomic Sci.">
        <title>Complete genome sequence of Streptobacillus moniliformis type strain (9901T).</title>
        <authorList>
            <person name="Nolan M."/>
            <person name="Gronow S."/>
            <person name="Lapidus A."/>
            <person name="Ivanova N."/>
            <person name="Copeland A."/>
            <person name="Lucas S."/>
            <person name="Del Rio T.G."/>
            <person name="Chen F."/>
            <person name="Tice H."/>
            <person name="Pitluck S."/>
            <person name="Cheng J.F."/>
            <person name="Sims D."/>
            <person name="Meincke L."/>
            <person name="Bruce D."/>
            <person name="Goodwin L."/>
            <person name="Brettin T."/>
            <person name="Han C."/>
            <person name="Detter J.C."/>
            <person name="Ovchinikova G."/>
            <person name="Pati A."/>
            <person name="Mavromatis K."/>
            <person name="Mikhailova N."/>
            <person name="Chen A."/>
            <person name="Palaniappan K."/>
            <person name="Land M."/>
            <person name="Hauser L."/>
            <person name="Chang Y.J."/>
            <person name="Jeffries C.D."/>
            <person name="Rohde M."/>
            <person name="Sproer C."/>
            <person name="Goker M."/>
            <person name="Bristow J."/>
            <person name="Eisen J.A."/>
            <person name="Markowitz V."/>
            <person name="Hugenholtz P."/>
            <person name="Kyrpides N.C."/>
            <person name="Klenk H.P."/>
            <person name="Chain P."/>
        </authorList>
    </citation>
    <scope>NUCLEOTIDE SEQUENCE [LARGE SCALE GENOMIC DNA]</scope>
    <source>
        <strain evidence="3">ATCC 14647 / DSM 12112 / NCTC 10651 / 9901</strain>
    </source>
</reference>
<organism evidence="2 3">
    <name type="scientific">Streptobacillus moniliformis (strain ATCC 14647 / DSM 12112 / NCTC 10651 / 9901)</name>
    <dbReference type="NCBI Taxonomy" id="519441"/>
    <lineage>
        <taxon>Bacteria</taxon>
        <taxon>Fusobacteriati</taxon>
        <taxon>Fusobacteriota</taxon>
        <taxon>Fusobacteriia</taxon>
        <taxon>Fusobacteriales</taxon>
        <taxon>Leptotrichiaceae</taxon>
        <taxon>Streptobacillus</taxon>
    </lineage>
</organism>
<keyword evidence="3" id="KW-1185">Reference proteome</keyword>
<dbReference type="Proteomes" id="UP000002072">
    <property type="component" value="Chromosome"/>
</dbReference>
<gene>
    <name evidence="2" type="ordered locus">Smon_1223</name>
</gene>
<evidence type="ECO:0008006" key="4">
    <source>
        <dbReference type="Google" id="ProtNLM"/>
    </source>
</evidence>
<protein>
    <recommendedName>
        <fullName evidence="4">Multiple resistance and pH regulation protein F</fullName>
    </recommendedName>
</protein>
<feature type="transmembrane region" description="Helical" evidence="1">
    <location>
        <begin position="29"/>
        <end position="48"/>
    </location>
</feature>
<keyword evidence="1" id="KW-1133">Transmembrane helix</keyword>
<dbReference type="EMBL" id="CP001779">
    <property type="protein sequence ID" value="ACZ01677.1"/>
    <property type="molecule type" value="Genomic_DNA"/>
</dbReference>
<sequence length="83" mass="9201">MSNTFKSIIVALVELLILKLIKQFTVGNIDTILFSIGIVTILILYDVLSFGHSTLYKIMILLILGILNGFVLVLITKSIHANK</sequence>
<proteinExistence type="predicted"/>
<keyword evidence="1" id="KW-0472">Membrane</keyword>
<name>D1AVB7_STRM9</name>
<dbReference type="KEGG" id="smf:Smon_1223"/>
<dbReference type="STRING" id="519441.Smon_1223"/>
<evidence type="ECO:0000313" key="3">
    <source>
        <dbReference type="Proteomes" id="UP000002072"/>
    </source>
</evidence>